<keyword evidence="7" id="KW-0680">Restriction system</keyword>
<dbReference type="Pfam" id="PF02384">
    <property type="entry name" value="N6_Mtase"/>
    <property type="match status" value="1"/>
</dbReference>
<proteinExistence type="inferred from homology"/>
<dbReference type="PROSITE" id="PS50937">
    <property type="entry name" value="HTH_MERR_2"/>
    <property type="match status" value="1"/>
</dbReference>
<keyword evidence="5" id="KW-0808">Transferase</keyword>
<comment type="similarity">
    <text evidence="2">Belongs to the type-I restriction system S methylase family.</text>
</comment>
<protein>
    <recommendedName>
        <fullName evidence="3">site-specific DNA-methyltransferase (adenine-specific)</fullName>
        <ecNumber evidence="3">2.1.1.72</ecNumber>
    </recommendedName>
</protein>
<reference evidence="13" key="1">
    <citation type="journal article" date="2019" name="Int. J. Syst. Evol. Microbiol.">
        <title>The Global Catalogue of Microorganisms (GCM) 10K type strain sequencing project: providing services to taxonomists for standard genome sequencing and annotation.</title>
        <authorList>
            <consortium name="The Broad Institute Genomics Platform"/>
            <consortium name="The Broad Institute Genome Sequencing Center for Infectious Disease"/>
            <person name="Wu L."/>
            <person name="Ma J."/>
        </authorList>
    </citation>
    <scope>NUCLEOTIDE SEQUENCE [LARGE SCALE GENOMIC DNA]</scope>
    <source>
        <strain evidence="13">KCTC 23916</strain>
    </source>
</reference>
<dbReference type="CDD" id="cd16961">
    <property type="entry name" value="RMtype1_S_TRD-CR_like"/>
    <property type="match status" value="1"/>
</dbReference>
<dbReference type="Pfam" id="PF01420">
    <property type="entry name" value="Methylase_S"/>
    <property type="match status" value="1"/>
</dbReference>
<dbReference type="Gene3D" id="1.20.1260.30">
    <property type="match status" value="1"/>
</dbReference>
<evidence type="ECO:0000259" key="11">
    <source>
        <dbReference type="PROSITE" id="PS50937"/>
    </source>
</evidence>
<dbReference type="CDD" id="cd02440">
    <property type="entry name" value="AdoMet_MTases"/>
    <property type="match status" value="1"/>
</dbReference>
<dbReference type="Gene3D" id="3.90.220.20">
    <property type="entry name" value="DNA methylase specificity domains"/>
    <property type="match status" value="1"/>
</dbReference>
<organism evidence="12 13">
    <name type="scientific">Undibacterium macrobrachii</name>
    <dbReference type="NCBI Taxonomy" id="1119058"/>
    <lineage>
        <taxon>Bacteria</taxon>
        <taxon>Pseudomonadati</taxon>
        <taxon>Pseudomonadota</taxon>
        <taxon>Betaproteobacteria</taxon>
        <taxon>Burkholderiales</taxon>
        <taxon>Oxalobacteraceae</taxon>
        <taxon>Undibacterium</taxon>
    </lineage>
</organism>
<dbReference type="RefSeq" id="WP_189345929.1">
    <property type="nucleotide sequence ID" value="NZ_BMYT01000003.1"/>
</dbReference>
<keyword evidence="8" id="KW-0238">DNA-binding</keyword>
<dbReference type="InterPro" id="IPR044946">
    <property type="entry name" value="Restrct_endonuc_typeI_TRD_sf"/>
</dbReference>
<evidence type="ECO:0000256" key="10">
    <source>
        <dbReference type="SAM" id="Coils"/>
    </source>
</evidence>
<evidence type="ECO:0000256" key="7">
    <source>
        <dbReference type="ARBA" id="ARBA00022747"/>
    </source>
</evidence>
<evidence type="ECO:0000256" key="2">
    <source>
        <dbReference type="ARBA" id="ARBA00010923"/>
    </source>
</evidence>
<evidence type="ECO:0000313" key="12">
    <source>
        <dbReference type="EMBL" id="GGX13196.1"/>
    </source>
</evidence>
<dbReference type="EC" id="2.1.1.72" evidence="3"/>
<comment type="caution">
    <text evidence="12">The sequence shown here is derived from an EMBL/GenBank/DDBJ whole genome shotgun (WGS) entry which is preliminary data.</text>
</comment>
<dbReference type="InterPro" id="IPR000055">
    <property type="entry name" value="Restrct_endonuc_typeI_TRD"/>
</dbReference>
<accession>A0ABQ2XER1</accession>
<dbReference type="EMBL" id="BMYT01000003">
    <property type="protein sequence ID" value="GGX13196.1"/>
    <property type="molecule type" value="Genomic_DNA"/>
</dbReference>
<dbReference type="PANTHER" id="PTHR42998:SF1">
    <property type="entry name" value="TYPE I RESTRICTION ENZYME HINDI METHYLASE SUBUNIT"/>
    <property type="match status" value="1"/>
</dbReference>
<dbReference type="PROSITE" id="PS00092">
    <property type="entry name" value="N6_MTASE"/>
    <property type="match status" value="1"/>
</dbReference>
<evidence type="ECO:0000256" key="4">
    <source>
        <dbReference type="ARBA" id="ARBA00022603"/>
    </source>
</evidence>
<dbReference type="InterPro" id="IPR038333">
    <property type="entry name" value="T1MK-like_N_sf"/>
</dbReference>
<evidence type="ECO:0000256" key="1">
    <source>
        <dbReference type="ARBA" id="ARBA00006594"/>
    </source>
</evidence>
<keyword evidence="10" id="KW-0175">Coiled coil</keyword>
<dbReference type="Pfam" id="PF00376">
    <property type="entry name" value="MerR"/>
    <property type="match status" value="1"/>
</dbReference>
<dbReference type="Gene3D" id="3.40.50.150">
    <property type="entry name" value="Vaccinia Virus protein VP39"/>
    <property type="match status" value="1"/>
</dbReference>
<dbReference type="Proteomes" id="UP000620127">
    <property type="component" value="Unassembled WGS sequence"/>
</dbReference>
<keyword evidence="6" id="KW-0949">S-adenosyl-L-methionine</keyword>
<dbReference type="InterPro" id="IPR000551">
    <property type="entry name" value="MerR-type_HTH_dom"/>
</dbReference>
<dbReference type="SUPFAM" id="SSF116734">
    <property type="entry name" value="DNA methylase specificity domain"/>
    <property type="match status" value="1"/>
</dbReference>
<dbReference type="InterPro" id="IPR029063">
    <property type="entry name" value="SAM-dependent_MTases_sf"/>
</dbReference>
<comment type="catalytic activity">
    <reaction evidence="9">
        <text>a 2'-deoxyadenosine in DNA + S-adenosyl-L-methionine = an N(6)-methyl-2'-deoxyadenosine in DNA + S-adenosyl-L-homocysteine + H(+)</text>
        <dbReference type="Rhea" id="RHEA:15197"/>
        <dbReference type="Rhea" id="RHEA-COMP:12418"/>
        <dbReference type="Rhea" id="RHEA-COMP:12419"/>
        <dbReference type="ChEBI" id="CHEBI:15378"/>
        <dbReference type="ChEBI" id="CHEBI:57856"/>
        <dbReference type="ChEBI" id="CHEBI:59789"/>
        <dbReference type="ChEBI" id="CHEBI:90615"/>
        <dbReference type="ChEBI" id="CHEBI:90616"/>
        <dbReference type="EC" id="2.1.1.72"/>
    </reaction>
</comment>
<evidence type="ECO:0000313" key="13">
    <source>
        <dbReference type="Proteomes" id="UP000620127"/>
    </source>
</evidence>
<dbReference type="SUPFAM" id="SSF53335">
    <property type="entry name" value="S-adenosyl-L-methionine-dependent methyltransferases"/>
    <property type="match status" value="1"/>
</dbReference>
<feature type="domain" description="HTH merR-type" evidence="11">
    <location>
        <begin position="4"/>
        <end position="49"/>
    </location>
</feature>
<comment type="similarity">
    <text evidence="1">Belongs to the N(4)/N(6)-methyltransferase family.</text>
</comment>
<gene>
    <name evidence="12" type="ORF">GCM10011282_19160</name>
</gene>
<keyword evidence="13" id="KW-1185">Reference proteome</keyword>
<dbReference type="InterPro" id="IPR002052">
    <property type="entry name" value="DNA_methylase_N6_adenine_CS"/>
</dbReference>
<sequence length="719" mass="79954">MAAYISLTEAASLLGVTKETLRNWDKSGKLKPVRNSTNNYRMYLLKDVQDLNPLTIDQQMLFESATSEDQITTGEVNSKDETEKGIRKLLVKLHKILRDTDANSSIVERFDEVTKLLFLKLLVDQARHDSTLFDRKSNESQSDYATKIRKAFCTSTDVNSNLFPEKFRELRVSDSALDSLGSALNEISLAAGSRDVKGYAYEEMIRNTFDKGDHQQFFTPQSVVEFMVGLVEGHLSGVIADPACGTGGFLVEVAKRQRDNVKLIGLEIDERLAWVSGINLFVHNAPTFQTLCLANGGTLGSAGRQFIEQFDVVLTNPPFGSDFSDKEELDAFILGRGKTSRRRGILFLERSLALLREGGWLAIVIDEGVLSLPSASDVRDVILTQAELCAVISLPETAFMPYANVNTSILLLRKRHAPSTNYLTFYARAENVGRKANGEPDLTYDEAGMPSLNNDLPEILAVWRQFERTGVLERQTENLFVANSSGNNLSVVRAENRLDFRFHHPARVAAEAAVARCEFPLVQLGDICGVRNESYVPSVDLADQIIPYTGLAHIESYVGFAHQVRTPANSLSSAVKRYCRGDILFAKMRPGLRKVTYVDWHTSGYTSAECIVLTVRENGNAAIIDPLLLSILLRSDFVFGQIIHLIAGIGRPRITLKDILHIKIPLPPKNRQIEILDAFSNAKSHYERTRNEARQLETTAAHLELQAINSVANAFVTKG</sequence>
<dbReference type="SUPFAM" id="SSF46955">
    <property type="entry name" value="Putative DNA-binding domain"/>
    <property type="match status" value="1"/>
</dbReference>
<dbReference type="PRINTS" id="PR00507">
    <property type="entry name" value="N12N6MTFRASE"/>
</dbReference>
<keyword evidence="4" id="KW-0489">Methyltransferase</keyword>
<dbReference type="InterPro" id="IPR009061">
    <property type="entry name" value="DNA-bd_dom_put_sf"/>
</dbReference>
<dbReference type="Gene3D" id="1.10.1660.10">
    <property type="match status" value="1"/>
</dbReference>
<evidence type="ECO:0000256" key="3">
    <source>
        <dbReference type="ARBA" id="ARBA00011900"/>
    </source>
</evidence>
<evidence type="ECO:0000256" key="5">
    <source>
        <dbReference type="ARBA" id="ARBA00022679"/>
    </source>
</evidence>
<dbReference type="InterPro" id="IPR003356">
    <property type="entry name" value="DNA_methylase_A-5"/>
</dbReference>
<dbReference type="PANTHER" id="PTHR42998">
    <property type="entry name" value="TYPE I RESTRICTION ENZYME HINDVIIP M PROTEIN-RELATED"/>
    <property type="match status" value="1"/>
</dbReference>
<feature type="coiled-coil region" evidence="10">
    <location>
        <begin position="679"/>
        <end position="706"/>
    </location>
</feature>
<evidence type="ECO:0000256" key="8">
    <source>
        <dbReference type="ARBA" id="ARBA00023125"/>
    </source>
</evidence>
<evidence type="ECO:0000256" key="6">
    <source>
        <dbReference type="ARBA" id="ARBA00022691"/>
    </source>
</evidence>
<name>A0ABQ2XER1_9BURK</name>
<dbReference type="InterPro" id="IPR052916">
    <property type="entry name" value="Type-I_RE_MTase_Subunit"/>
</dbReference>
<evidence type="ECO:0000256" key="9">
    <source>
        <dbReference type="ARBA" id="ARBA00047942"/>
    </source>
</evidence>